<evidence type="ECO:0000256" key="2">
    <source>
        <dbReference type="SAM" id="Phobius"/>
    </source>
</evidence>
<reference evidence="3 4" key="1">
    <citation type="journal article" date="2019" name="ISME J.">
        <title>Genome analyses of uncultured TG2/ZB3 bacteria in 'Margulisbacteria' specifically attached to ectosymbiotic spirochetes of protists in the termite gut.</title>
        <authorList>
            <person name="Utami Y.D."/>
            <person name="Kuwahara H."/>
            <person name="Igai K."/>
            <person name="Murakami T."/>
            <person name="Sugaya K."/>
            <person name="Morikawa T."/>
            <person name="Nagura Y."/>
            <person name="Yuki M."/>
            <person name="Deevong P."/>
            <person name="Inoue T."/>
            <person name="Kihara K."/>
            <person name="Lo N."/>
            <person name="Yamada A."/>
            <person name="Ohkuma M."/>
            <person name="Hongoh Y."/>
        </authorList>
    </citation>
    <scope>NUCLEOTIDE SEQUENCE [LARGE SCALE GENOMIC DNA]</scope>
    <source>
        <strain evidence="3">NkOx7-01</strain>
    </source>
</reference>
<proteinExistence type="predicted"/>
<dbReference type="Proteomes" id="UP000269352">
    <property type="component" value="Unassembled WGS sequence"/>
</dbReference>
<dbReference type="AlphaFoldDB" id="A0A388TE04"/>
<keyword evidence="2" id="KW-1133">Transmembrane helix</keyword>
<sequence length="271" mass="28541">INKFLRGGAASGATGGADSRSVTLQTTNLPSHGHGATGLTLPGFSLSGLSLNGLSVNTGGGHIHSGSGTISSSGGHGHSGTGSTSDGSGGHEHNISGSTTDTGAHTHSYNTKTGDAVYGTRDNAGNCWVGDLSFVILGFFFLYFLRPNILNVGEYLRIKWPDALVSGFFGLILTPLIFAALLGTVLGIFLAPVFTALYVFFLFFAFYSAAMLLGETTVKIFTYRDHIYLEMLLGVSVLFFCPFIPYLGQPLFFILLLFGMGGAINQRFGAE</sequence>
<comment type="caution">
    <text evidence="3">The sequence shown here is derived from an EMBL/GenBank/DDBJ whole genome shotgun (WGS) entry which is preliminary data.</text>
</comment>
<feature type="transmembrane region" description="Helical" evidence="2">
    <location>
        <begin position="196"/>
        <end position="214"/>
    </location>
</feature>
<gene>
    <name evidence="3" type="ORF">NO1_1840</name>
</gene>
<feature type="compositionally biased region" description="Polar residues" evidence="1">
    <location>
        <begin position="20"/>
        <end position="30"/>
    </location>
</feature>
<feature type="region of interest" description="Disordered" evidence="1">
    <location>
        <begin position="1"/>
        <end position="34"/>
    </location>
</feature>
<protein>
    <submittedName>
        <fullName evidence="3">Uncharacterized protein</fullName>
    </submittedName>
</protein>
<evidence type="ECO:0000313" key="3">
    <source>
        <dbReference type="EMBL" id="GBR74712.1"/>
    </source>
</evidence>
<name>A0A388TE04_TERA1</name>
<keyword evidence="4" id="KW-1185">Reference proteome</keyword>
<feature type="region of interest" description="Disordered" evidence="1">
    <location>
        <begin position="65"/>
        <end position="107"/>
    </location>
</feature>
<feature type="transmembrane region" description="Helical" evidence="2">
    <location>
        <begin position="226"/>
        <end position="245"/>
    </location>
</feature>
<feature type="transmembrane region" description="Helical" evidence="2">
    <location>
        <begin position="165"/>
        <end position="190"/>
    </location>
</feature>
<keyword evidence="2" id="KW-0472">Membrane</keyword>
<feature type="compositionally biased region" description="Polar residues" evidence="1">
    <location>
        <begin position="95"/>
        <end position="107"/>
    </location>
</feature>
<feature type="non-terminal residue" evidence="3">
    <location>
        <position position="1"/>
    </location>
</feature>
<evidence type="ECO:0000256" key="1">
    <source>
        <dbReference type="SAM" id="MobiDB-lite"/>
    </source>
</evidence>
<evidence type="ECO:0000313" key="4">
    <source>
        <dbReference type="Proteomes" id="UP000269352"/>
    </source>
</evidence>
<organism evidence="3 4">
    <name type="scientific">Termititenax aidoneus</name>
    <dbReference type="NCBI Taxonomy" id="2218524"/>
    <lineage>
        <taxon>Bacteria</taxon>
        <taxon>Bacillati</taxon>
        <taxon>Candidatus Margulisiibacteriota</taxon>
        <taxon>Candidatus Termititenacia</taxon>
        <taxon>Candidatus Termititenacales</taxon>
        <taxon>Candidatus Termititenacaceae</taxon>
        <taxon>Candidatus Termititenax</taxon>
    </lineage>
</organism>
<accession>A0A388TE04</accession>
<feature type="transmembrane region" description="Helical" evidence="2">
    <location>
        <begin position="128"/>
        <end position="145"/>
    </location>
</feature>
<keyword evidence="2" id="KW-0812">Transmembrane</keyword>
<dbReference type="EMBL" id="BGZN01000071">
    <property type="protein sequence ID" value="GBR74712.1"/>
    <property type="molecule type" value="Genomic_DNA"/>
</dbReference>